<comment type="function">
    <text evidence="9">Essential cell division protein. May link together the upstream cell division proteins, which are predominantly cytoplasmic, with the downstream cell division proteins, which are predominantly periplasmic. May control correct divisome assembly.</text>
</comment>
<comment type="subcellular location">
    <subcellularLocation>
        <location evidence="9">Cell inner membrane</location>
        <topology evidence="9">Single-pass type II membrane protein</topology>
    </subcellularLocation>
    <subcellularLocation>
        <location evidence="1">Membrane</location>
    </subcellularLocation>
    <text evidence="9">Localizes to the division septum.</text>
</comment>
<organism evidence="11 12">
    <name type="scientific">Jezberella montanilacus</name>
    <dbReference type="NCBI Taxonomy" id="323426"/>
    <lineage>
        <taxon>Bacteria</taxon>
        <taxon>Pseudomonadati</taxon>
        <taxon>Pseudomonadota</taxon>
        <taxon>Betaproteobacteria</taxon>
        <taxon>Burkholderiales</taxon>
        <taxon>Alcaligenaceae</taxon>
        <taxon>Jezberella</taxon>
    </lineage>
</organism>
<dbReference type="InterPro" id="IPR005548">
    <property type="entry name" value="Cell_div_FtsQ/DivIB_C"/>
</dbReference>
<dbReference type="Pfam" id="PF03799">
    <property type="entry name" value="FtsQ_DivIB_C"/>
    <property type="match status" value="1"/>
</dbReference>
<dbReference type="Gene3D" id="3.10.20.310">
    <property type="entry name" value="membrane protein fhac"/>
    <property type="match status" value="1"/>
</dbReference>
<keyword evidence="3 9" id="KW-0997">Cell inner membrane</keyword>
<keyword evidence="8 9" id="KW-0131">Cell cycle</keyword>
<proteinExistence type="inferred from homology"/>
<feature type="transmembrane region" description="Helical" evidence="9">
    <location>
        <begin position="12"/>
        <end position="32"/>
    </location>
</feature>
<keyword evidence="12" id="KW-1185">Reference proteome</keyword>
<dbReference type="GO" id="GO:0032153">
    <property type="term" value="C:cell division site"/>
    <property type="evidence" value="ECO:0007669"/>
    <property type="project" value="UniProtKB-UniRule"/>
</dbReference>
<dbReference type="PANTHER" id="PTHR35851:SF1">
    <property type="entry name" value="CELL DIVISION PROTEIN FTSQ"/>
    <property type="match status" value="1"/>
</dbReference>
<dbReference type="EMBL" id="PVTV01000003">
    <property type="protein sequence ID" value="PRZ00738.1"/>
    <property type="molecule type" value="Genomic_DNA"/>
</dbReference>
<dbReference type="InterPro" id="IPR026579">
    <property type="entry name" value="FtsQ"/>
</dbReference>
<keyword evidence="7 9" id="KW-0472">Membrane</keyword>
<evidence type="ECO:0000313" key="11">
    <source>
        <dbReference type="EMBL" id="PRZ00738.1"/>
    </source>
</evidence>
<dbReference type="Gene3D" id="3.40.50.11690">
    <property type="entry name" value="Cell division protein FtsQ/DivIB"/>
    <property type="match status" value="1"/>
</dbReference>
<keyword evidence="5 9" id="KW-0812">Transmembrane</keyword>
<sequence length="268" mass="30100">MWSEARIINRLANTIAVLAVLAMLAGCVFWLINRPIFRVQTIEIEPAANTNLKYVSPMSVQAAIAGKLQGNFFTINLNQTRSVLETVPWIRTAMVRRVWPSTLRVTIEEQQPWALWNENQMISTWGQIFTANQGELDDDALLPQFIGPEGTPALFIQRYAELERWLAPLNATVRKVVLSERYAMSVTLSNGLTLELGRDPGAEAPDPQAGIPGALPFTVRIRRFVQAWPVVLQRTQGREITHVDLRYPNGFALTLAALPETPSTKKKR</sequence>
<evidence type="ECO:0000259" key="10">
    <source>
        <dbReference type="PROSITE" id="PS51779"/>
    </source>
</evidence>
<comment type="subunit">
    <text evidence="9">Part of a complex composed of FtsB, FtsL and FtsQ.</text>
</comment>
<evidence type="ECO:0000256" key="1">
    <source>
        <dbReference type="ARBA" id="ARBA00004370"/>
    </source>
</evidence>
<reference evidence="11 12" key="1">
    <citation type="submission" date="2018-03" db="EMBL/GenBank/DDBJ databases">
        <title>Genomic Encyclopedia of Type Strains, Phase III (KMG-III): the genomes of soil and plant-associated and newly described type strains.</title>
        <authorList>
            <person name="Whitman W."/>
        </authorList>
    </citation>
    <scope>NUCLEOTIDE SEQUENCE [LARGE SCALE GENOMIC DNA]</scope>
    <source>
        <strain evidence="11 12">MWH-P2sevCIIIb</strain>
    </source>
</reference>
<dbReference type="GO" id="GO:0043093">
    <property type="term" value="P:FtsZ-dependent cytokinesis"/>
    <property type="evidence" value="ECO:0007669"/>
    <property type="project" value="UniProtKB-UniRule"/>
</dbReference>
<dbReference type="Proteomes" id="UP000238308">
    <property type="component" value="Unassembled WGS sequence"/>
</dbReference>
<name>A0A2T0XP57_9BURK</name>
<dbReference type="AlphaFoldDB" id="A0A2T0XP57"/>
<gene>
    <name evidence="9" type="primary">ftsQ</name>
    <name evidence="11" type="ORF">BCM14_0208</name>
</gene>
<evidence type="ECO:0000256" key="6">
    <source>
        <dbReference type="ARBA" id="ARBA00022989"/>
    </source>
</evidence>
<dbReference type="Pfam" id="PF08478">
    <property type="entry name" value="POTRA_1"/>
    <property type="match status" value="1"/>
</dbReference>
<accession>A0A2T0XP57</accession>
<evidence type="ECO:0000313" key="12">
    <source>
        <dbReference type="Proteomes" id="UP000238308"/>
    </source>
</evidence>
<dbReference type="GO" id="GO:0090529">
    <property type="term" value="P:cell septum assembly"/>
    <property type="evidence" value="ECO:0007669"/>
    <property type="project" value="InterPro"/>
</dbReference>
<comment type="similarity">
    <text evidence="9">Belongs to the FtsQ/DivIB family. FtsQ subfamily.</text>
</comment>
<dbReference type="InterPro" id="IPR034746">
    <property type="entry name" value="POTRA"/>
</dbReference>
<evidence type="ECO:0000256" key="3">
    <source>
        <dbReference type="ARBA" id="ARBA00022519"/>
    </source>
</evidence>
<dbReference type="RefSeq" id="WP_106226147.1">
    <property type="nucleotide sequence ID" value="NZ_PVTV01000003.1"/>
</dbReference>
<evidence type="ECO:0000256" key="7">
    <source>
        <dbReference type="ARBA" id="ARBA00023136"/>
    </source>
</evidence>
<keyword evidence="6 9" id="KW-1133">Transmembrane helix</keyword>
<dbReference type="PROSITE" id="PS51779">
    <property type="entry name" value="POTRA"/>
    <property type="match status" value="1"/>
</dbReference>
<dbReference type="OrthoDB" id="9790370at2"/>
<dbReference type="InterPro" id="IPR013685">
    <property type="entry name" value="POTRA_FtsQ_type"/>
</dbReference>
<keyword evidence="2 9" id="KW-1003">Cell membrane</keyword>
<dbReference type="PANTHER" id="PTHR35851">
    <property type="entry name" value="CELL DIVISION PROTEIN FTSQ"/>
    <property type="match status" value="1"/>
</dbReference>
<evidence type="ECO:0000256" key="8">
    <source>
        <dbReference type="ARBA" id="ARBA00023306"/>
    </source>
</evidence>
<keyword evidence="4 9" id="KW-0132">Cell division</keyword>
<dbReference type="PROSITE" id="PS51257">
    <property type="entry name" value="PROKAR_LIPOPROTEIN"/>
    <property type="match status" value="1"/>
</dbReference>
<feature type="domain" description="POTRA" evidence="10">
    <location>
        <begin position="37"/>
        <end position="110"/>
    </location>
</feature>
<protein>
    <recommendedName>
        <fullName evidence="9">Cell division protein FtsQ</fullName>
    </recommendedName>
</protein>
<dbReference type="InterPro" id="IPR045335">
    <property type="entry name" value="FtsQ_C_sf"/>
</dbReference>
<comment type="caution">
    <text evidence="11">The sequence shown here is derived from an EMBL/GenBank/DDBJ whole genome shotgun (WGS) entry which is preliminary data.</text>
</comment>
<evidence type="ECO:0000256" key="4">
    <source>
        <dbReference type="ARBA" id="ARBA00022618"/>
    </source>
</evidence>
<evidence type="ECO:0000256" key="5">
    <source>
        <dbReference type="ARBA" id="ARBA00022692"/>
    </source>
</evidence>
<dbReference type="HAMAP" id="MF_00911">
    <property type="entry name" value="FtsQ_subfam"/>
    <property type="match status" value="1"/>
</dbReference>
<evidence type="ECO:0000256" key="9">
    <source>
        <dbReference type="HAMAP-Rule" id="MF_00911"/>
    </source>
</evidence>
<dbReference type="GO" id="GO:0005886">
    <property type="term" value="C:plasma membrane"/>
    <property type="evidence" value="ECO:0007669"/>
    <property type="project" value="UniProtKB-SubCell"/>
</dbReference>
<evidence type="ECO:0000256" key="2">
    <source>
        <dbReference type="ARBA" id="ARBA00022475"/>
    </source>
</evidence>